<sequence>MSPTTPSTSDRSEFSKSKENVTVTVRFRPLSTMTFVDRSAREINKGDEIAWYADGDYTVWNEYNASVAYSFGLYGWHAIRIVSLCYVVRSLYGMVQVQSPYGHYNTQLSWSSFTPEGNNNTLDTPPGPPSHPKGNSTLDPTSAKLRSKISDGLPELTELDFREPRSCYGGAETILTRLEVQVEQWRLKEEMEEQEFEREKKLGALDLQQVLLLESACSLPARMVLNLQQETLMALAPELRARMALTPKELLLTPHMALPFLLLM</sequence>
<reference evidence="2" key="1">
    <citation type="submission" date="2017-07" db="EMBL/GenBank/DDBJ databases">
        <title>Taro Niue Genome Assembly and Annotation.</title>
        <authorList>
            <person name="Atibalentja N."/>
            <person name="Keating K."/>
            <person name="Fields C.J."/>
        </authorList>
    </citation>
    <scope>NUCLEOTIDE SEQUENCE</scope>
    <source>
        <strain evidence="2">Niue_2</strain>
        <tissue evidence="2">Leaf</tissue>
    </source>
</reference>
<comment type="caution">
    <text evidence="2">The sequence shown here is derived from an EMBL/GenBank/DDBJ whole genome shotgun (WGS) entry which is preliminary data.</text>
</comment>
<name>A0A843VN52_COLES</name>
<dbReference type="Proteomes" id="UP000652761">
    <property type="component" value="Unassembled WGS sequence"/>
</dbReference>
<organism evidence="2 3">
    <name type="scientific">Colocasia esculenta</name>
    <name type="common">Wild taro</name>
    <name type="synonym">Arum esculentum</name>
    <dbReference type="NCBI Taxonomy" id="4460"/>
    <lineage>
        <taxon>Eukaryota</taxon>
        <taxon>Viridiplantae</taxon>
        <taxon>Streptophyta</taxon>
        <taxon>Embryophyta</taxon>
        <taxon>Tracheophyta</taxon>
        <taxon>Spermatophyta</taxon>
        <taxon>Magnoliopsida</taxon>
        <taxon>Liliopsida</taxon>
        <taxon>Araceae</taxon>
        <taxon>Aroideae</taxon>
        <taxon>Colocasieae</taxon>
        <taxon>Colocasia</taxon>
    </lineage>
</organism>
<accession>A0A843VN52</accession>
<dbReference type="AlphaFoldDB" id="A0A843VN52"/>
<evidence type="ECO:0000313" key="3">
    <source>
        <dbReference type="Proteomes" id="UP000652761"/>
    </source>
</evidence>
<feature type="region of interest" description="Disordered" evidence="1">
    <location>
        <begin position="115"/>
        <end position="142"/>
    </location>
</feature>
<keyword evidence="3" id="KW-1185">Reference proteome</keyword>
<proteinExistence type="predicted"/>
<gene>
    <name evidence="2" type="ORF">Taro_033172</name>
</gene>
<protein>
    <submittedName>
        <fullName evidence="2">Uncharacterized protein</fullName>
    </submittedName>
</protein>
<evidence type="ECO:0000256" key="1">
    <source>
        <dbReference type="SAM" id="MobiDB-lite"/>
    </source>
</evidence>
<dbReference type="EMBL" id="NMUH01002513">
    <property type="protein sequence ID" value="MQM00433.1"/>
    <property type="molecule type" value="Genomic_DNA"/>
</dbReference>
<evidence type="ECO:0000313" key="2">
    <source>
        <dbReference type="EMBL" id="MQM00433.1"/>
    </source>
</evidence>